<name>A0A0W0GEV1_MONRR</name>
<dbReference type="InterPro" id="IPR002563">
    <property type="entry name" value="Flavin_Rdtase-like_dom"/>
</dbReference>
<accession>A0A0W0GEV1</accession>
<dbReference type="Pfam" id="PF01613">
    <property type="entry name" value="Flavin_Reduct"/>
    <property type="match status" value="1"/>
</dbReference>
<dbReference type="Gene3D" id="2.30.110.10">
    <property type="entry name" value="Electron Transport, Fmn-binding Protein, Chain A"/>
    <property type="match status" value="1"/>
</dbReference>
<comment type="similarity">
    <text evidence="4">Belongs to the flavoredoxin family.</text>
</comment>
<keyword evidence="2" id="KW-0285">Flavoprotein</keyword>
<reference evidence="7 8" key="1">
    <citation type="submission" date="2015-12" db="EMBL/GenBank/DDBJ databases">
        <title>Draft genome sequence of Moniliophthora roreri, the causal agent of frosty pod rot of cacao.</title>
        <authorList>
            <person name="Aime M.C."/>
            <person name="Diaz-Valderrama J.R."/>
            <person name="Kijpornyongpan T."/>
            <person name="Phillips-Mora W."/>
        </authorList>
    </citation>
    <scope>NUCLEOTIDE SEQUENCE [LARGE SCALE GENOMIC DNA]</scope>
    <source>
        <strain evidence="7 8">MCA 2952</strain>
    </source>
</reference>
<dbReference type="Proteomes" id="UP000054988">
    <property type="component" value="Unassembled WGS sequence"/>
</dbReference>
<evidence type="ECO:0000256" key="3">
    <source>
        <dbReference type="ARBA" id="ARBA00022643"/>
    </source>
</evidence>
<dbReference type="SMART" id="SM00903">
    <property type="entry name" value="Flavin_Reduct"/>
    <property type="match status" value="1"/>
</dbReference>
<evidence type="ECO:0000256" key="1">
    <source>
        <dbReference type="ARBA" id="ARBA00001917"/>
    </source>
</evidence>
<keyword evidence="3" id="KW-0288">FMN</keyword>
<organism evidence="7 8">
    <name type="scientific">Moniliophthora roreri</name>
    <name type="common">Frosty pod rot fungus</name>
    <name type="synonym">Monilia roreri</name>
    <dbReference type="NCBI Taxonomy" id="221103"/>
    <lineage>
        <taxon>Eukaryota</taxon>
        <taxon>Fungi</taxon>
        <taxon>Dikarya</taxon>
        <taxon>Basidiomycota</taxon>
        <taxon>Agaricomycotina</taxon>
        <taxon>Agaricomycetes</taxon>
        <taxon>Agaricomycetidae</taxon>
        <taxon>Agaricales</taxon>
        <taxon>Marasmiineae</taxon>
        <taxon>Marasmiaceae</taxon>
        <taxon>Moniliophthora</taxon>
    </lineage>
</organism>
<dbReference type="EMBL" id="LATX01000146">
    <property type="protein sequence ID" value="KTB47085.1"/>
    <property type="molecule type" value="Genomic_DNA"/>
</dbReference>
<evidence type="ECO:0000313" key="8">
    <source>
        <dbReference type="Proteomes" id="UP000054988"/>
    </source>
</evidence>
<feature type="region of interest" description="Disordered" evidence="5">
    <location>
        <begin position="1"/>
        <end position="31"/>
    </location>
</feature>
<dbReference type="AlphaFoldDB" id="A0A0W0GEV1"/>
<evidence type="ECO:0000256" key="4">
    <source>
        <dbReference type="ARBA" id="ARBA00038054"/>
    </source>
</evidence>
<dbReference type="PANTHER" id="PTHR33798">
    <property type="entry name" value="FLAVOPROTEIN OXYGENASE"/>
    <property type="match status" value="1"/>
</dbReference>
<protein>
    <recommendedName>
        <fullName evidence="6">Flavin reductase like domain-containing protein</fullName>
    </recommendedName>
</protein>
<evidence type="ECO:0000256" key="5">
    <source>
        <dbReference type="SAM" id="MobiDB-lite"/>
    </source>
</evidence>
<feature type="domain" description="Flavin reductase like" evidence="6">
    <location>
        <begin position="75"/>
        <end position="225"/>
    </location>
</feature>
<dbReference type="InterPro" id="IPR012349">
    <property type="entry name" value="Split_barrel_FMN-bd"/>
</dbReference>
<dbReference type="SUPFAM" id="SSF50475">
    <property type="entry name" value="FMN-binding split barrel"/>
    <property type="match status" value="1"/>
</dbReference>
<dbReference type="eggNOG" id="ENOG502SN0M">
    <property type="taxonomic scope" value="Eukaryota"/>
</dbReference>
<comment type="cofactor">
    <cofactor evidence="1">
        <name>FMN</name>
        <dbReference type="ChEBI" id="CHEBI:58210"/>
    </cofactor>
</comment>
<evidence type="ECO:0000313" key="7">
    <source>
        <dbReference type="EMBL" id="KTB47085.1"/>
    </source>
</evidence>
<proteinExistence type="inferred from homology"/>
<evidence type="ECO:0000256" key="2">
    <source>
        <dbReference type="ARBA" id="ARBA00022630"/>
    </source>
</evidence>
<dbReference type="GO" id="GO:0010181">
    <property type="term" value="F:FMN binding"/>
    <property type="evidence" value="ECO:0007669"/>
    <property type="project" value="InterPro"/>
</dbReference>
<comment type="caution">
    <text evidence="7">The sequence shown here is derived from an EMBL/GenBank/DDBJ whole genome shotgun (WGS) entry which is preliminary data.</text>
</comment>
<dbReference type="PANTHER" id="PTHR33798:SF5">
    <property type="entry name" value="FLAVIN REDUCTASE LIKE DOMAIN-CONTAINING PROTEIN"/>
    <property type="match status" value="1"/>
</dbReference>
<sequence length="284" mass="31606">MAHQAPPQAVDHNLLPFDHNTPFKRREPPNPNWTFGQRIESTPEGRKWMEGEKAGWKTFDAAKEKPGDLYALLLSGVLPRPVAFVSSVSSDGVENIAPFSYFNTVSPYPPIISISVNRAPAEKDTSKNIKATKGFTVNIISEPWVEQANAASMNCPNGVSEWSITGLTKEPSIYVKAPRVKESAFSMECVLNQVIEFCPDNTPSIPSGYLILGTIKYVHVRKDMLNPDKDVVDPDKLKPIARMGDISYTRVTEAFRLPRFDWQKEKEGLETSGLIEGNKEQASL</sequence>
<gene>
    <name evidence="7" type="ORF">WG66_346</name>
</gene>
<evidence type="ECO:0000259" key="6">
    <source>
        <dbReference type="SMART" id="SM00903"/>
    </source>
</evidence>